<gene>
    <name evidence="7" type="ORF">RJ639_038448</name>
</gene>
<dbReference type="Proteomes" id="UP001188597">
    <property type="component" value="Unassembled WGS sequence"/>
</dbReference>
<dbReference type="NCBIfam" id="TIGR00756">
    <property type="entry name" value="PPR"/>
    <property type="match status" value="1"/>
</dbReference>
<evidence type="ECO:0000256" key="3">
    <source>
        <dbReference type="ARBA" id="ARBA00022737"/>
    </source>
</evidence>
<comment type="subcellular location">
    <subcellularLocation>
        <location evidence="1">Membrane</location>
        <topology evidence="1">Multi-pass membrane protein</topology>
    </subcellularLocation>
</comment>
<comment type="similarity">
    <text evidence="6">Belongs to the mitochondrial carrier (TC 2.A.29) family.</text>
</comment>
<evidence type="ECO:0000256" key="5">
    <source>
        <dbReference type="PROSITE-ProRule" id="PRU00282"/>
    </source>
</evidence>
<evidence type="ECO:0008006" key="9">
    <source>
        <dbReference type="Google" id="ProtNLM"/>
    </source>
</evidence>
<organism evidence="7 8">
    <name type="scientific">Escallonia herrerae</name>
    <dbReference type="NCBI Taxonomy" id="1293975"/>
    <lineage>
        <taxon>Eukaryota</taxon>
        <taxon>Viridiplantae</taxon>
        <taxon>Streptophyta</taxon>
        <taxon>Embryophyta</taxon>
        <taxon>Tracheophyta</taxon>
        <taxon>Spermatophyta</taxon>
        <taxon>Magnoliopsida</taxon>
        <taxon>eudicotyledons</taxon>
        <taxon>Gunneridae</taxon>
        <taxon>Pentapetalae</taxon>
        <taxon>asterids</taxon>
        <taxon>campanulids</taxon>
        <taxon>Escalloniales</taxon>
        <taxon>Escalloniaceae</taxon>
        <taxon>Escallonia</taxon>
    </lineage>
</organism>
<reference evidence="7" key="1">
    <citation type="submission" date="2022-12" db="EMBL/GenBank/DDBJ databases">
        <title>Draft genome assemblies for two species of Escallonia (Escalloniales).</title>
        <authorList>
            <person name="Chanderbali A."/>
            <person name="Dervinis C."/>
            <person name="Anghel I."/>
            <person name="Soltis D."/>
            <person name="Soltis P."/>
            <person name="Zapata F."/>
        </authorList>
    </citation>
    <scope>NUCLEOTIDE SEQUENCE</scope>
    <source>
        <strain evidence="7">UCBG64.0493</strain>
        <tissue evidence="7">Leaf</tissue>
    </source>
</reference>
<evidence type="ECO:0000313" key="8">
    <source>
        <dbReference type="Proteomes" id="UP001188597"/>
    </source>
</evidence>
<dbReference type="PANTHER" id="PTHR47926">
    <property type="entry name" value="PENTATRICOPEPTIDE REPEAT-CONTAINING PROTEIN"/>
    <property type="match status" value="1"/>
</dbReference>
<evidence type="ECO:0000256" key="4">
    <source>
        <dbReference type="ARBA" id="ARBA00023136"/>
    </source>
</evidence>
<dbReference type="SUPFAM" id="SSF103506">
    <property type="entry name" value="Mitochondrial carrier"/>
    <property type="match status" value="1"/>
</dbReference>
<protein>
    <recommendedName>
        <fullName evidence="9">Pentatricopeptide repeat-containing protein</fullName>
    </recommendedName>
</protein>
<name>A0AA88WMK0_9ASTE</name>
<dbReference type="EMBL" id="JAVXUP010000376">
    <property type="protein sequence ID" value="KAK3029559.1"/>
    <property type="molecule type" value="Genomic_DNA"/>
</dbReference>
<sequence length="358" mass="39457">MTMTSGEAVKYKSSFDAFSQILKNEGAKSLFKGAGANILRALAGAGALAGYDKLQVTVFGKKYGSSVLSDERVLPELEGSSLHMEHLEVTVWFGVSKVVAGWMLKNNWPRPDNYTYPLLLKTCACLSLILVGNGILGHVYKWGFDSDAFVFNAMVHMLVSCGEFEIARKEGRAHEALDVYREMKMGNCRPDGVTLIGVVSACGQLEDLELGKELHRYIEENGLNLKVPLANALMDMYVKCGELKRAKALLKSKSLYNLALYELPLLCPNKNREILLQTMRLAAKGIHYCLEPPTNSKKVMLRPRFEHGISAIYISSTLFERDQGGNSGGQMLNVSAIRLFIATATDDSSGRFLLIKSA</sequence>
<dbReference type="InterPro" id="IPR023395">
    <property type="entry name" value="MCP_dom_sf"/>
</dbReference>
<feature type="repeat" description="Solcar" evidence="5">
    <location>
        <begin position="1"/>
        <end position="57"/>
    </location>
</feature>
<dbReference type="Pfam" id="PF00153">
    <property type="entry name" value="Mito_carr"/>
    <property type="match status" value="1"/>
</dbReference>
<dbReference type="Gene3D" id="1.50.40.10">
    <property type="entry name" value="Mitochondrial carrier domain"/>
    <property type="match status" value="1"/>
</dbReference>
<keyword evidence="3" id="KW-0677">Repeat</keyword>
<dbReference type="AlphaFoldDB" id="A0AA88WMK0"/>
<evidence type="ECO:0000256" key="1">
    <source>
        <dbReference type="ARBA" id="ARBA00004141"/>
    </source>
</evidence>
<dbReference type="InterPro" id="IPR011990">
    <property type="entry name" value="TPR-like_helical_dom_sf"/>
</dbReference>
<dbReference type="Gene3D" id="1.25.40.10">
    <property type="entry name" value="Tetratricopeptide repeat domain"/>
    <property type="match status" value="1"/>
</dbReference>
<evidence type="ECO:0000313" key="7">
    <source>
        <dbReference type="EMBL" id="KAK3029559.1"/>
    </source>
</evidence>
<keyword evidence="8" id="KW-1185">Reference proteome</keyword>
<keyword evidence="4 5" id="KW-0472">Membrane</keyword>
<dbReference type="PROSITE" id="PS50920">
    <property type="entry name" value="SOLCAR"/>
    <property type="match status" value="1"/>
</dbReference>
<evidence type="ECO:0000256" key="2">
    <source>
        <dbReference type="ARBA" id="ARBA00022692"/>
    </source>
</evidence>
<accession>A0AA88WMK0</accession>
<dbReference type="InterPro" id="IPR046960">
    <property type="entry name" value="PPR_At4g14850-like_plant"/>
</dbReference>
<evidence type="ECO:0000256" key="6">
    <source>
        <dbReference type="RuleBase" id="RU000488"/>
    </source>
</evidence>
<dbReference type="InterPro" id="IPR018108">
    <property type="entry name" value="MCP_transmembrane"/>
</dbReference>
<dbReference type="InterPro" id="IPR002885">
    <property type="entry name" value="PPR_rpt"/>
</dbReference>
<dbReference type="Pfam" id="PF01535">
    <property type="entry name" value="PPR"/>
    <property type="match status" value="2"/>
</dbReference>
<dbReference type="GO" id="GO:0016020">
    <property type="term" value="C:membrane"/>
    <property type="evidence" value="ECO:0007669"/>
    <property type="project" value="UniProtKB-SubCell"/>
</dbReference>
<proteinExistence type="inferred from homology"/>
<dbReference type="GO" id="GO:0003723">
    <property type="term" value="F:RNA binding"/>
    <property type="evidence" value="ECO:0007669"/>
    <property type="project" value="InterPro"/>
</dbReference>
<dbReference type="GO" id="GO:0009451">
    <property type="term" value="P:RNA modification"/>
    <property type="evidence" value="ECO:0007669"/>
    <property type="project" value="InterPro"/>
</dbReference>
<comment type="caution">
    <text evidence="7">The sequence shown here is derived from an EMBL/GenBank/DDBJ whole genome shotgun (WGS) entry which is preliminary data.</text>
</comment>
<keyword evidence="6" id="KW-0813">Transport</keyword>
<keyword evidence="2 5" id="KW-0812">Transmembrane</keyword>